<feature type="transmembrane region" description="Helical" evidence="1">
    <location>
        <begin position="95"/>
        <end position="115"/>
    </location>
</feature>
<feature type="transmembrane region" description="Helical" evidence="1">
    <location>
        <begin position="153"/>
        <end position="172"/>
    </location>
</feature>
<sequence>MNATVRARLQSTWMMIGLIFIASAVLLGSALGLSALLGIPVGDMTRDPTAVAGVSIYVGFLSQFGIFLWVGAAAVCLFGAAVLPASAEQRENKRFLLVSGALSLVLGFDDIFLLHEAFFPHIGISEMTVLAAYGLFVLYYLARFYKTLWRTEFILLAMAFGFFGLSVIFDLLEPGGIDPYLAEDGVKLIGLLSWTSYYFRTTLVAVRMNALQSETELAGPGYSFGLTRSSRLEALRRGAHRTAPR</sequence>
<feature type="transmembrane region" description="Helical" evidence="1">
    <location>
        <begin position="56"/>
        <end position="83"/>
    </location>
</feature>
<evidence type="ECO:0000256" key="1">
    <source>
        <dbReference type="SAM" id="Phobius"/>
    </source>
</evidence>
<protein>
    <submittedName>
        <fullName evidence="2">Uncharacterized protein</fullName>
    </submittedName>
</protein>
<keyword evidence="1" id="KW-0812">Transmembrane</keyword>
<keyword evidence="1" id="KW-1133">Transmembrane helix</keyword>
<keyword evidence="1" id="KW-0472">Membrane</keyword>
<comment type="caution">
    <text evidence="2">The sequence shown here is derived from an EMBL/GenBank/DDBJ whole genome shotgun (WGS) entry which is preliminary data.</text>
</comment>
<evidence type="ECO:0000313" key="2">
    <source>
        <dbReference type="EMBL" id="KKN86060.1"/>
    </source>
</evidence>
<proteinExistence type="predicted"/>
<dbReference type="AlphaFoldDB" id="A0A0F9TYF4"/>
<name>A0A0F9TYF4_9ZZZZ</name>
<feature type="transmembrane region" description="Helical" evidence="1">
    <location>
        <begin position="121"/>
        <end position="141"/>
    </location>
</feature>
<accession>A0A0F9TYF4</accession>
<dbReference type="EMBL" id="LAZR01000152">
    <property type="protein sequence ID" value="KKN86060.1"/>
    <property type="molecule type" value="Genomic_DNA"/>
</dbReference>
<reference evidence="2" key="1">
    <citation type="journal article" date="2015" name="Nature">
        <title>Complex archaea that bridge the gap between prokaryotes and eukaryotes.</title>
        <authorList>
            <person name="Spang A."/>
            <person name="Saw J.H."/>
            <person name="Jorgensen S.L."/>
            <person name="Zaremba-Niedzwiedzka K."/>
            <person name="Martijn J."/>
            <person name="Lind A.E."/>
            <person name="van Eijk R."/>
            <person name="Schleper C."/>
            <person name="Guy L."/>
            <person name="Ettema T.J."/>
        </authorList>
    </citation>
    <scope>NUCLEOTIDE SEQUENCE</scope>
</reference>
<gene>
    <name evidence="2" type="ORF">LCGC14_0272550</name>
</gene>
<organism evidence="2">
    <name type="scientific">marine sediment metagenome</name>
    <dbReference type="NCBI Taxonomy" id="412755"/>
    <lineage>
        <taxon>unclassified sequences</taxon>
        <taxon>metagenomes</taxon>
        <taxon>ecological metagenomes</taxon>
    </lineage>
</organism>